<proteinExistence type="predicted"/>
<comment type="caution">
    <text evidence="2">The sequence shown here is derived from an EMBL/GenBank/DDBJ whole genome shotgun (WGS) entry which is preliminary data.</text>
</comment>
<sequence length="72" mass="8211">MRPYSHSIASPIAPQQLTHQPTKHSFLLRNTSHFSQSSNQQTSQRVSHKVSQPRLTAPKRHVPKENKGRETS</sequence>
<organism evidence="2 3">
    <name type="scientific">Portunus trituberculatus</name>
    <name type="common">Swimming crab</name>
    <name type="synonym">Neptunus trituberculatus</name>
    <dbReference type="NCBI Taxonomy" id="210409"/>
    <lineage>
        <taxon>Eukaryota</taxon>
        <taxon>Metazoa</taxon>
        <taxon>Ecdysozoa</taxon>
        <taxon>Arthropoda</taxon>
        <taxon>Crustacea</taxon>
        <taxon>Multicrustacea</taxon>
        <taxon>Malacostraca</taxon>
        <taxon>Eumalacostraca</taxon>
        <taxon>Eucarida</taxon>
        <taxon>Decapoda</taxon>
        <taxon>Pleocyemata</taxon>
        <taxon>Brachyura</taxon>
        <taxon>Eubrachyura</taxon>
        <taxon>Portunoidea</taxon>
        <taxon>Portunidae</taxon>
        <taxon>Portuninae</taxon>
        <taxon>Portunus</taxon>
    </lineage>
</organism>
<dbReference type="AlphaFoldDB" id="A0A5B7FVW4"/>
<reference evidence="2 3" key="1">
    <citation type="submission" date="2019-05" db="EMBL/GenBank/DDBJ databases">
        <title>Another draft genome of Portunus trituberculatus and its Hox gene families provides insights of decapod evolution.</title>
        <authorList>
            <person name="Jeong J.-H."/>
            <person name="Song I."/>
            <person name="Kim S."/>
            <person name="Choi T."/>
            <person name="Kim D."/>
            <person name="Ryu S."/>
            <person name="Kim W."/>
        </authorList>
    </citation>
    <scope>NUCLEOTIDE SEQUENCE [LARGE SCALE GENOMIC DNA]</scope>
    <source>
        <tissue evidence="2">Muscle</tissue>
    </source>
</reference>
<feature type="compositionally biased region" description="Polar residues" evidence="1">
    <location>
        <begin position="28"/>
        <end position="54"/>
    </location>
</feature>
<name>A0A5B7FVW4_PORTR</name>
<protein>
    <submittedName>
        <fullName evidence="2">Uncharacterized protein</fullName>
    </submittedName>
</protein>
<accession>A0A5B7FVW4</accession>
<evidence type="ECO:0000313" key="2">
    <source>
        <dbReference type="EMBL" id="MPC49686.1"/>
    </source>
</evidence>
<feature type="compositionally biased region" description="Basic and acidic residues" evidence="1">
    <location>
        <begin position="63"/>
        <end position="72"/>
    </location>
</feature>
<gene>
    <name evidence="2" type="ORF">E2C01_043497</name>
</gene>
<keyword evidence="3" id="KW-1185">Reference proteome</keyword>
<dbReference type="Proteomes" id="UP000324222">
    <property type="component" value="Unassembled WGS sequence"/>
</dbReference>
<evidence type="ECO:0000313" key="3">
    <source>
        <dbReference type="Proteomes" id="UP000324222"/>
    </source>
</evidence>
<feature type="region of interest" description="Disordered" evidence="1">
    <location>
        <begin position="1"/>
        <end position="72"/>
    </location>
</feature>
<evidence type="ECO:0000256" key="1">
    <source>
        <dbReference type="SAM" id="MobiDB-lite"/>
    </source>
</evidence>
<dbReference type="EMBL" id="VSRR010009036">
    <property type="protein sequence ID" value="MPC49686.1"/>
    <property type="molecule type" value="Genomic_DNA"/>
</dbReference>